<dbReference type="PANTHER" id="PTHR10492:SF57">
    <property type="entry name" value="ATP-DEPENDENT DNA HELICASE"/>
    <property type="match status" value="1"/>
</dbReference>
<dbReference type="EC" id="5.6.2.3" evidence="1"/>
<keyword evidence="1" id="KW-0227">DNA damage</keyword>
<dbReference type="GO" id="GO:0043139">
    <property type="term" value="F:5'-3' DNA helicase activity"/>
    <property type="evidence" value="ECO:0007669"/>
    <property type="project" value="UniProtKB-EC"/>
</dbReference>
<evidence type="ECO:0000313" key="3">
    <source>
        <dbReference type="EMBL" id="OWZ06379.1"/>
    </source>
</evidence>
<dbReference type="EMBL" id="NBNE01003988">
    <property type="protein sequence ID" value="OWZ06379.1"/>
    <property type="molecule type" value="Genomic_DNA"/>
</dbReference>
<keyword evidence="1" id="KW-0233">DNA recombination</keyword>
<name>A0A225VMX7_9STRA</name>
<dbReference type="GO" id="GO:0016887">
    <property type="term" value="F:ATP hydrolysis activity"/>
    <property type="evidence" value="ECO:0007669"/>
    <property type="project" value="RHEA"/>
</dbReference>
<dbReference type="Gene3D" id="3.40.50.300">
    <property type="entry name" value="P-loop containing nucleotide triphosphate hydrolases"/>
    <property type="match status" value="1"/>
</dbReference>
<sequence length="388" mass="43487">MGTLQKRYERNFSERAGFQRELGMDADDRKVEFKTLKSLDNILRVNGKTLENYGLPVLEDYREEADANEQDTGDVVNQELNEYPLEQLEPSAAMVTRLNPNQQDIFDQVKNAVESPEVGGTGESFLLEQLLAKVRLEGGVAIAVASSGIAATLLTGGRTAHSMFRIPLKPNEHSTCGISKQTQMANLIRQARLIIWDEAPMIHRSCFEAVDRTFRDIMDKDREPFGGKAIVFSGDHSQILPVLKDATRAETLKACFKASPLGRHLKQVRLFKNMCVRTAPDPDDAAELAEFSEVLLQIGEGRFPVNREGDICLHRDMCVFPEIHDPPVSGGDGYNPWDDPKPEDDRRVQTVNALINAVYPGVGEEHLPDQYFVDRAILAPSKYQYQEN</sequence>
<dbReference type="Proteomes" id="UP000198211">
    <property type="component" value="Unassembled WGS sequence"/>
</dbReference>
<dbReference type="GO" id="GO:0000723">
    <property type="term" value="P:telomere maintenance"/>
    <property type="evidence" value="ECO:0007669"/>
    <property type="project" value="InterPro"/>
</dbReference>
<dbReference type="AlphaFoldDB" id="A0A225VMX7"/>
<keyword evidence="1 3" id="KW-0347">Helicase</keyword>
<reference evidence="4" key="1">
    <citation type="submission" date="2017-03" db="EMBL/GenBank/DDBJ databases">
        <title>Phytopthora megakarya and P. palmivora, two closely related causual agents of cacao black pod achieved similar genome size and gene model numbers by different mechanisms.</title>
        <authorList>
            <person name="Ali S."/>
            <person name="Shao J."/>
            <person name="Larry D.J."/>
            <person name="Kronmiller B."/>
            <person name="Shen D."/>
            <person name="Strem M.D."/>
            <person name="Melnick R.L."/>
            <person name="Guiltinan M.J."/>
            <person name="Tyler B.M."/>
            <person name="Meinhardt L.W."/>
            <person name="Bailey B.A."/>
        </authorList>
    </citation>
    <scope>NUCLEOTIDE SEQUENCE [LARGE SCALE GENOMIC DNA]</scope>
    <source>
        <strain evidence="4">zdho120</strain>
    </source>
</reference>
<dbReference type="Pfam" id="PF05970">
    <property type="entry name" value="PIF1"/>
    <property type="match status" value="1"/>
</dbReference>
<organism evidence="3 4">
    <name type="scientific">Phytophthora megakarya</name>
    <dbReference type="NCBI Taxonomy" id="4795"/>
    <lineage>
        <taxon>Eukaryota</taxon>
        <taxon>Sar</taxon>
        <taxon>Stramenopiles</taxon>
        <taxon>Oomycota</taxon>
        <taxon>Peronosporomycetes</taxon>
        <taxon>Peronosporales</taxon>
        <taxon>Peronosporaceae</taxon>
        <taxon>Phytophthora</taxon>
    </lineage>
</organism>
<dbReference type="SUPFAM" id="SSF52540">
    <property type="entry name" value="P-loop containing nucleoside triphosphate hydrolases"/>
    <property type="match status" value="1"/>
</dbReference>
<keyword evidence="1" id="KW-0378">Hydrolase</keyword>
<feature type="domain" description="DNA helicase Pif1-like DEAD-box helicase" evidence="2">
    <location>
        <begin position="98"/>
        <end position="306"/>
    </location>
</feature>
<accession>A0A225VMX7</accession>
<dbReference type="GO" id="GO:0006281">
    <property type="term" value="P:DNA repair"/>
    <property type="evidence" value="ECO:0007669"/>
    <property type="project" value="UniProtKB-KW"/>
</dbReference>
<comment type="cofactor">
    <cofactor evidence="1">
        <name>Mg(2+)</name>
        <dbReference type="ChEBI" id="CHEBI:18420"/>
    </cofactor>
</comment>
<dbReference type="OrthoDB" id="105827at2759"/>
<proteinExistence type="inferred from homology"/>
<dbReference type="GO" id="GO:0005524">
    <property type="term" value="F:ATP binding"/>
    <property type="evidence" value="ECO:0007669"/>
    <property type="project" value="UniProtKB-KW"/>
</dbReference>
<comment type="caution">
    <text evidence="3">The sequence shown here is derived from an EMBL/GenBank/DDBJ whole genome shotgun (WGS) entry which is preliminary data.</text>
</comment>
<keyword evidence="4" id="KW-1185">Reference proteome</keyword>
<evidence type="ECO:0000256" key="1">
    <source>
        <dbReference type="RuleBase" id="RU363044"/>
    </source>
</evidence>
<comment type="catalytic activity">
    <reaction evidence="1">
        <text>ATP + H2O = ADP + phosphate + H(+)</text>
        <dbReference type="Rhea" id="RHEA:13065"/>
        <dbReference type="ChEBI" id="CHEBI:15377"/>
        <dbReference type="ChEBI" id="CHEBI:15378"/>
        <dbReference type="ChEBI" id="CHEBI:30616"/>
        <dbReference type="ChEBI" id="CHEBI:43474"/>
        <dbReference type="ChEBI" id="CHEBI:456216"/>
        <dbReference type="EC" id="5.6.2.3"/>
    </reaction>
</comment>
<dbReference type="InterPro" id="IPR027417">
    <property type="entry name" value="P-loop_NTPase"/>
</dbReference>
<evidence type="ECO:0000313" key="4">
    <source>
        <dbReference type="Proteomes" id="UP000198211"/>
    </source>
</evidence>
<dbReference type="PANTHER" id="PTHR10492">
    <property type="match status" value="1"/>
</dbReference>
<keyword evidence="1" id="KW-0234">DNA repair</keyword>
<gene>
    <name evidence="3" type="ORF">PHMEG_00021374</name>
</gene>
<dbReference type="GO" id="GO:0006310">
    <property type="term" value="P:DNA recombination"/>
    <property type="evidence" value="ECO:0007669"/>
    <property type="project" value="UniProtKB-KW"/>
</dbReference>
<keyword evidence="1" id="KW-0547">Nucleotide-binding</keyword>
<evidence type="ECO:0000259" key="2">
    <source>
        <dbReference type="Pfam" id="PF05970"/>
    </source>
</evidence>
<protein>
    <recommendedName>
        <fullName evidence="1">ATP-dependent DNA helicase</fullName>
        <ecNumber evidence="1">5.6.2.3</ecNumber>
    </recommendedName>
</protein>
<dbReference type="STRING" id="4795.A0A225VMX7"/>
<comment type="similarity">
    <text evidence="1">Belongs to the helicase family.</text>
</comment>
<keyword evidence="1" id="KW-0067">ATP-binding</keyword>
<dbReference type="InterPro" id="IPR010285">
    <property type="entry name" value="DNA_helicase_pif1-like_DEAD"/>
</dbReference>